<reference evidence="1 2" key="1">
    <citation type="submission" date="2022-10" db="EMBL/GenBank/DDBJ databases">
        <title>The complete genomes of actinobacterial strains from the NBC collection.</title>
        <authorList>
            <person name="Joergensen T.S."/>
            <person name="Alvarez Arevalo M."/>
            <person name="Sterndorff E.B."/>
            <person name="Faurdal D."/>
            <person name="Vuksanovic O."/>
            <person name="Mourched A.-S."/>
            <person name="Charusanti P."/>
            <person name="Shaw S."/>
            <person name="Blin K."/>
            <person name="Weber T."/>
        </authorList>
    </citation>
    <scope>NUCLEOTIDE SEQUENCE [LARGE SCALE GENOMIC DNA]</scope>
    <source>
        <strain evidence="1 2">NBC_01247</strain>
        <plasmid evidence="1 2">unnamed1</plasmid>
    </source>
</reference>
<name>A0ABZ1WLS8_9ACTN</name>
<gene>
    <name evidence="1" type="ORF">OG469_41245</name>
</gene>
<proteinExistence type="predicted"/>
<geneLocation type="plasmid" evidence="1 2">
    <name>unnamed1</name>
</geneLocation>
<keyword evidence="1" id="KW-0614">Plasmid</keyword>
<dbReference type="Proteomes" id="UP001432014">
    <property type="component" value="Plasmid unnamed1"/>
</dbReference>
<organism evidence="1 2">
    <name type="scientific">Kitasatospora herbaricolor</name>
    <dbReference type="NCBI Taxonomy" id="68217"/>
    <lineage>
        <taxon>Bacteria</taxon>
        <taxon>Bacillati</taxon>
        <taxon>Actinomycetota</taxon>
        <taxon>Actinomycetes</taxon>
        <taxon>Kitasatosporales</taxon>
        <taxon>Streptomycetaceae</taxon>
        <taxon>Kitasatospora</taxon>
    </lineage>
</organism>
<dbReference type="RefSeq" id="WP_329501475.1">
    <property type="nucleotide sequence ID" value="NZ_CP108461.1"/>
</dbReference>
<accession>A0ABZ1WLS8</accession>
<keyword evidence="2" id="KW-1185">Reference proteome</keyword>
<sequence>MSQSSTIPKRHTANAVTTGRPAAVRIAATTRRSAGAWIGEAKGTERRRRIAAQRIAERTGTQAPQWSEEIAAQDWALVLEAGARALRYLDGDEQLADAAAEVAARAEATERAAGRVIDRTRGGRAESLVTEALTGQELDPTVIYPWEEAEVKTWSPFRNGPRWAFARPMNYDDGTPAPVRAVRTEVA</sequence>
<evidence type="ECO:0000313" key="2">
    <source>
        <dbReference type="Proteomes" id="UP001432014"/>
    </source>
</evidence>
<protein>
    <submittedName>
        <fullName evidence="1">Uncharacterized protein</fullName>
    </submittedName>
</protein>
<evidence type="ECO:0000313" key="1">
    <source>
        <dbReference type="EMBL" id="WUS61910.1"/>
    </source>
</evidence>
<dbReference type="EMBL" id="CP108483">
    <property type="protein sequence ID" value="WUS61910.1"/>
    <property type="molecule type" value="Genomic_DNA"/>
</dbReference>